<sequence>MHAIGSTFGGILRSEINDDVCRFRVNLDVQKPLRRGIFVSSENNIKSWIPFKFEKLPIFCFGCGRLDHGINDCLLINPAEKEKVREDPPYTIALKAEPKVVGRESLKFNSFAKKLSLQRTYTENSIEQNGQEEDVVSIVAKEVHLEDDISNESNRSSKVRKCWSQKERFSRGDWQENTDETREDGAKRLKNGDLSTSAVEGAEIMCVDGNQNFATNYLRSAEEWRFTGLYGSPYLRDQNLVWNLLRKLSQVGNYPWLVAGDFNEIMYSFEKKRGLPRDQKRMEVFRDTLEECNLMDIGYSEVWYTWERGNLPETNI</sequence>
<dbReference type="Proteomes" id="UP000325315">
    <property type="component" value="Unassembled WGS sequence"/>
</dbReference>
<dbReference type="PANTHER" id="PTHR31286:SF167">
    <property type="entry name" value="OS09G0268800 PROTEIN"/>
    <property type="match status" value="1"/>
</dbReference>
<dbReference type="AlphaFoldDB" id="A0A5B6V6P7"/>
<organism evidence="2 3">
    <name type="scientific">Gossypium australe</name>
    <dbReference type="NCBI Taxonomy" id="47621"/>
    <lineage>
        <taxon>Eukaryota</taxon>
        <taxon>Viridiplantae</taxon>
        <taxon>Streptophyta</taxon>
        <taxon>Embryophyta</taxon>
        <taxon>Tracheophyta</taxon>
        <taxon>Spermatophyta</taxon>
        <taxon>Magnoliopsida</taxon>
        <taxon>eudicotyledons</taxon>
        <taxon>Gunneridae</taxon>
        <taxon>Pentapetalae</taxon>
        <taxon>rosids</taxon>
        <taxon>malvids</taxon>
        <taxon>Malvales</taxon>
        <taxon>Malvaceae</taxon>
        <taxon>Malvoideae</taxon>
        <taxon>Gossypium</taxon>
    </lineage>
</organism>
<reference evidence="3" key="1">
    <citation type="journal article" date="2019" name="Plant Biotechnol. J.">
        <title>Genome sequencing of the Australian wild diploid species Gossypium australe highlights disease resistance and delayed gland morphogenesis.</title>
        <authorList>
            <person name="Cai Y."/>
            <person name="Cai X."/>
            <person name="Wang Q."/>
            <person name="Wang P."/>
            <person name="Zhang Y."/>
            <person name="Cai C."/>
            <person name="Xu Y."/>
            <person name="Wang K."/>
            <person name="Zhou Z."/>
            <person name="Wang C."/>
            <person name="Geng S."/>
            <person name="Li B."/>
            <person name="Dong Q."/>
            <person name="Hou Y."/>
            <person name="Wang H."/>
            <person name="Ai P."/>
            <person name="Liu Z."/>
            <person name="Yi F."/>
            <person name="Sun M."/>
            <person name="An G."/>
            <person name="Cheng J."/>
            <person name="Zhang Y."/>
            <person name="Shi Q."/>
            <person name="Xie Y."/>
            <person name="Shi X."/>
            <person name="Chang Y."/>
            <person name="Huang F."/>
            <person name="Chen Y."/>
            <person name="Hong S."/>
            <person name="Mi L."/>
            <person name="Sun Q."/>
            <person name="Zhang L."/>
            <person name="Zhou B."/>
            <person name="Peng R."/>
            <person name="Zhang X."/>
            <person name="Liu F."/>
        </authorList>
    </citation>
    <scope>NUCLEOTIDE SEQUENCE [LARGE SCALE GENOMIC DNA]</scope>
    <source>
        <strain evidence="3">cv. PA1801</strain>
    </source>
</reference>
<gene>
    <name evidence="2" type="ORF">EPI10_000004</name>
</gene>
<evidence type="ECO:0000259" key="1">
    <source>
        <dbReference type="Pfam" id="PF14392"/>
    </source>
</evidence>
<comment type="caution">
    <text evidence="2">The sequence shown here is derived from an EMBL/GenBank/DDBJ whole genome shotgun (WGS) entry which is preliminary data.</text>
</comment>
<dbReference type="Gene3D" id="3.60.10.10">
    <property type="entry name" value="Endonuclease/exonuclease/phosphatase"/>
    <property type="match status" value="1"/>
</dbReference>
<keyword evidence="3" id="KW-1185">Reference proteome</keyword>
<dbReference type="EMBL" id="SMMG02000007">
    <property type="protein sequence ID" value="KAA3464777.1"/>
    <property type="molecule type" value="Genomic_DNA"/>
</dbReference>
<proteinExistence type="predicted"/>
<evidence type="ECO:0000313" key="2">
    <source>
        <dbReference type="EMBL" id="KAA3464777.1"/>
    </source>
</evidence>
<evidence type="ECO:0000313" key="3">
    <source>
        <dbReference type="Proteomes" id="UP000325315"/>
    </source>
</evidence>
<dbReference type="SUPFAM" id="SSF56219">
    <property type="entry name" value="DNase I-like"/>
    <property type="match status" value="1"/>
</dbReference>
<dbReference type="InterPro" id="IPR040256">
    <property type="entry name" value="At4g02000-like"/>
</dbReference>
<feature type="domain" description="Zinc knuckle CX2CX4HX4C" evidence="1">
    <location>
        <begin position="27"/>
        <end position="74"/>
    </location>
</feature>
<dbReference type="OrthoDB" id="1707487at2759"/>
<dbReference type="InterPro" id="IPR036691">
    <property type="entry name" value="Endo/exonu/phosph_ase_sf"/>
</dbReference>
<dbReference type="PANTHER" id="PTHR31286">
    <property type="entry name" value="GLYCINE-RICH CELL WALL STRUCTURAL PROTEIN 1.8-LIKE"/>
    <property type="match status" value="1"/>
</dbReference>
<dbReference type="InterPro" id="IPR025836">
    <property type="entry name" value="Zn_knuckle_CX2CX4HX4C"/>
</dbReference>
<name>A0A5B6V6P7_9ROSI</name>
<dbReference type="Pfam" id="PF14392">
    <property type="entry name" value="zf-CCHC_4"/>
    <property type="match status" value="1"/>
</dbReference>
<protein>
    <submittedName>
        <fullName evidence="2">Exo_endo_phos domain-containing protein</fullName>
    </submittedName>
</protein>
<accession>A0A5B6V6P7</accession>